<name>A0ABU3NX53_9FIRM</name>
<protein>
    <submittedName>
        <fullName evidence="1">Uncharacterized protein</fullName>
    </submittedName>
</protein>
<proteinExistence type="predicted"/>
<accession>A0ABU3NX53</accession>
<dbReference type="Proteomes" id="UP001254848">
    <property type="component" value="Unassembled WGS sequence"/>
</dbReference>
<keyword evidence="2" id="KW-1185">Reference proteome</keyword>
<dbReference type="RefSeq" id="WP_413779902.1">
    <property type="nucleotide sequence ID" value="NZ_JAUOZS010000001.1"/>
</dbReference>
<sequence>METALTVCSLIMLPLAAIAAYFSFRCFKQTAKSLLELKQAVEQLSARTNFSTPKVLFEKQITISPGRPVSRLDINLAEQPAKK</sequence>
<evidence type="ECO:0000313" key="1">
    <source>
        <dbReference type="EMBL" id="MDT8901392.1"/>
    </source>
</evidence>
<reference evidence="1 2" key="1">
    <citation type="submission" date="2023-07" db="EMBL/GenBank/DDBJ databases">
        <title>The novel representative of Negativicutes class, Anaeroselena agilis gen. nov. sp. nov.</title>
        <authorList>
            <person name="Prokofeva M.I."/>
            <person name="Elcheninov A.G."/>
            <person name="Klyukina A."/>
            <person name="Kublanov I.V."/>
            <person name="Frolov E.N."/>
            <person name="Podosokorskaya O.A."/>
        </authorList>
    </citation>
    <scope>NUCLEOTIDE SEQUENCE [LARGE SCALE GENOMIC DNA]</scope>
    <source>
        <strain evidence="1 2">4137-cl</strain>
    </source>
</reference>
<dbReference type="EMBL" id="JAUOZS010000001">
    <property type="protein sequence ID" value="MDT8901392.1"/>
    <property type="molecule type" value="Genomic_DNA"/>
</dbReference>
<gene>
    <name evidence="1" type="ORF">Q4T40_09090</name>
</gene>
<organism evidence="1 2">
    <name type="scientific">Anaeroselena agilis</name>
    <dbReference type="NCBI Taxonomy" id="3063788"/>
    <lineage>
        <taxon>Bacteria</taxon>
        <taxon>Bacillati</taxon>
        <taxon>Bacillota</taxon>
        <taxon>Negativicutes</taxon>
        <taxon>Acetonemataceae</taxon>
        <taxon>Anaeroselena</taxon>
    </lineage>
</organism>
<evidence type="ECO:0000313" key="2">
    <source>
        <dbReference type="Proteomes" id="UP001254848"/>
    </source>
</evidence>
<comment type="caution">
    <text evidence="1">The sequence shown here is derived from an EMBL/GenBank/DDBJ whole genome shotgun (WGS) entry which is preliminary data.</text>
</comment>